<dbReference type="GO" id="GO:0071013">
    <property type="term" value="C:catalytic step 2 spliceosome"/>
    <property type="evidence" value="ECO:0007669"/>
    <property type="project" value="TreeGrafter"/>
</dbReference>
<dbReference type="OMA" id="DIRYHEI"/>
<dbReference type="EMBL" id="DS989727">
    <property type="protein sequence ID" value="EEA05586.1"/>
    <property type="molecule type" value="Genomic_DNA"/>
</dbReference>
<dbReference type="VEuPathDB" id="CryptoDB:CMU_025930"/>
<dbReference type="STRING" id="441375.B6AB34"/>
<dbReference type="eggNOG" id="KOG3228">
    <property type="taxonomic scope" value="Eukaryota"/>
</dbReference>
<proteinExistence type="inferred from homology"/>
<evidence type="ECO:0008006" key="7">
    <source>
        <dbReference type="Google" id="ProtNLM"/>
    </source>
</evidence>
<feature type="region of interest" description="Disordered" evidence="4">
    <location>
        <begin position="33"/>
        <end position="84"/>
    </location>
</feature>
<dbReference type="OrthoDB" id="30179at2759"/>
<sequence>MHNLYDIRYHEIQSEKVLSSQQPGHLKLKYRRLNKHEENNDSTKFDTPIRQNTEKESEENSDSDDELLHENISSEDEVSSADDDEKALILELERIRKSNQANAAKDETVNLLGSELQRNPLLEDEFESENEVKDFTLKKRWTDDVVFSNQSKREKKVKKRFINDTVRSDFHKQFLKKYIV</sequence>
<dbReference type="AlphaFoldDB" id="B6AB34"/>
<keyword evidence="6" id="KW-1185">Reference proteome</keyword>
<dbReference type="InterPro" id="IPR006973">
    <property type="entry name" value="Cwf_Cwc_15"/>
</dbReference>
<evidence type="ECO:0000256" key="1">
    <source>
        <dbReference type="ARBA" id="ARBA00006644"/>
    </source>
</evidence>
<gene>
    <name evidence="5" type="ORF">CMU_025930</name>
</gene>
<protein>
    <recommendedName>
        <fullName evidence="7">Pre-mRNA-splicing factor CWC15</fullName>
    </recommendedName>
</protein>
<dbReference type="Pfam" id="PF04889">
    <property type="entry name" value="Cwf_Cwc_15"/>
    <property type="match status" value="1"/>
</dbReference>
<dbReference type="GeneID" id="6995140"/>
<evidence type="ECO:0000256" key="2">
    <source>
        <dbReference type="ARBA" id="ARBA00022664"/>
    </source>
</evidence>
<organism evidence="5 6">
    <name type="scientific">Cryptosporidium muris (strain RN66)</name>
    <dbReference type="NCBI Taxonomy" id="441375"/>
    <lineage>
        <taxon>Eukaryota</taxon>
        <taxon>Sar</taxon>
        <taxon>Alveolata</taxon>
        <taxon>Apicomplexa</taxon>
        <taxon>Conoidasida</taxon>
        <taxon>Coccidia</taxon>
        <taxon>Eucoccidiorida</taxon>
        <taxon>Eimeriorina</taxon>
        <taxon>Cryptosporidiidae</taxon>
        <taxon>Cryptosporidium</taxon>
    </lineage>
</organism>
<evidence type="ECO:0000256" key="3">
    <source>
        <dbReference type="ARBA" id="ARBA00023187"/>
    </source>
</evidence>
<comment type="similarity">
    <text evidence="1">Belongs to the CWC15 family.</text>
</comment>
<feature type="compositionally biased region" description="Basic and acidic residues" evidence="4">
    <location>
        <begin position="35"/>
        <end position="44"/>
    </location>
</feature>
<reference evidence="5" key="1">
    <citation type="submission" date="2008-06" db="EMBL/GenBank/DDBJ databases">
        <authorList>
            <person name="Lorenzi H."/>
            <person name="Inman J."/>
            <person name="Miller J."/>
            <person name="Schobel S."/>
            <person name="Amedeo P."/>
            <person name="Caler E.V."/>
            <person name="da Silva J."/>
        </authorList>
    </citation>
    <scope>NUCLEOTIDE SEQUENCE [LARGE SCALE GENOMIC DNA]</scope>
    <source>
        <strain evidence="5">RN66</strain>
    </source>
</reference>
<dbReference type="GO" id="GO:0045292">
    <property type="term" value="P:mRNA cis splicing, via spliceosome"/>
    <property type="evidence" value="ECO:0007669"/>
    <property type="project" value="TreeGrafter"/>
</dbReference>
<evidence type="ECO:0000256" key="4">
    <source>
        <dbReference type="SAM" id="MobiDB-lite"/>
    </source>
</evidence>
<dbReference type="RefSeq" id="XP_002139935.1">
    <property type="nucleotide sequence ID" value="XM_002139899.1"/>
</dbReference>
<keyword evidence="2" id="KW-0507">mRNA processing</keyword>
<dbReference type="GO" id="GO:0003723">
    <property type="term" value="F:RNA binding"/>
    <property type="evidence" value="ECO:0007669"/>
    <property type="project" value="TreeGrafter"/>
</dbReference>
<name>B6AB34_CRYMR</name>
<evidence type="ECO:0000313" key="5">
    <source>
        <dbReference type="EMBL" id="EEA05586.1"/>
    </source>
</evidence>
<dbReference type="PANTHER" id="PTHR12718">
    <property type="entry name" value="CELL CYCLE CONTROL PROTEIN CWF15"/>
    <property type="match status" value="1"/>
</dbReference>
<keyword evidence="3" id="KW-0508">mRNA splicing</keyword>
<dbReference type="PANTHER" id="PTHR12718:SF2">
    <property type="entry name" value="SPLICEOSOME-ASSOCIATED PROTEIN CWC15 HOMOLOG"/>
    <property type="match status" value="1"/>
</dbReference>
<dbReference type="Proteomes" id="UP000001460">
    <property type="component" value="Unassembled WGS sequence"/>
</dbReference>
<accession>B6AB34</accession>
<evidence type="ECO:0000313" key="6">
    <source>
        <dbReference type="Proteomes" id="UP000001460"/>
    </source>
</evidence>
<feature type="compositionally biased region" description="Acidic residues" evidence="4">
    <location>
        <begin position="56"/>
        <end position="84"/>
    </location>
</feature>